<keyword evidence="1 2" id="KW-0732">Signal</keyword>
<dbReference type="STRING" id="946362.F2UGM1"/>
<dbReference type="Pfam" id="PF13899">
    <property type="entry name" value="Thioredoxin_7"/>
    <property type="match status" value="1"/>
</dbReference>
<dbReference type="InParanoid" id="F2UGM1"/>
<dbReference type="InterPro" id="IPR051099">
    <property type="entry name" value="AGR/TXD"/>
</dbReference>
<reference evidence="3" key="1">
    <citation type="submission" date="2009-08" db="EMBL/GenBank/DDBJ databases">
        <title>Annotation of Salpingoeca rosetta.</title>
        <authorList>
            <consortium name="The Broad Institute Genome Sequencing Platform"/>
            <person name="Russ C."/>
            <person name="Cuomo C."/>
            <person name="Burger G."/>
            <person name="Gray M.W."/>
            <person name="Holland P.W.H."/>
            <person name="King N."/>
            <person name="Lang F.B.F."/>
            <person name="Roger A.J."/>
            <person name="Ruiz-Trillo I."/>
            <person name="Young S.K."/>
            <person name="Zeng Q."/>
            <person name="Gargeya S."/>
            <person name="Alvarado L."/>
            <person name="Berlin A."/>
            <person name="Chapman S.B."/>
            <person name="Chen Z."/>
            <person name="Freedman E."/>
            <person name="Gellesch M."/>
            <person name="Goldberg J."/>
            <person name="Griggs A."/>
            <person name="Gujja S."/>
            <person name="Heilman E."/>
            <person name="Heiman D."/>
            <person name="Howarth C."/>
            <person name="Mehta T."/>
            <person name="Neiman D."/>
            <person name="Pearson M."/>
            <person name="Roberts A."/>
            <person name="Saif S."/>
            <person name="Shea T."/>
            <person name="Shenoy N."/>
            <person name="Sisk P."/>
            <person name="Stolte C."/>
            <person name="Sykes S."/>
            <person name="White J."/>
            <person name="Yandava C."/>
            <person name="Haas B."/>
            <person name="Nusbaum C."/>
            <person name="Birren B."/>
        </authorList>
    </citation>
    <scope>NUCLEOTIDE SEQUENCE [LARGE SCALE GENOMIC DNA]</scope>
    <source>
        <strain evidence="3">ATCC 50818</strain>
    </source>
</reference>
<evidence type="ECO:0000313" key="3">
    <source>
        <dbReference type="EMBL" id="EGD75771.1"/>
    </source>
</evidence>
<dbReference type="OMA" id="SEHFVMV"/>
<dbReference type="KEGG" id="sre:PTSG_07890"/>
<feature type="signal peptide" evidence="2">
    <location>
        <begin position="1"/>
        <end position="22"/>
    </location>
</feature>
<dbReference type="OrthoDB" id="262308at2759"/>
<dbReference type="PROSITE" id="PS00194">
    <property type="entry name" value="THIOREDOXIN_1"/>
    <property type="match status" value="1"/>
</dbReference>
<dbReference type="GO" id="GO:0005783">
    <property type="term" value="C:endoplasmic reticulum"/>
    <property type="evidence" value="ECO:0007669"/>
    <property type="project" value="TreeGrafter"/>
</dbReference>
<feature type="chain" id="PRO_5003287483" evidence="2">
    <location>
        <begin position="23"/>
        <end position="156"/>
    </location>
</feature>
<name>F2UGM1_SALR5</name>
<dbReference type="SUPFAM" id="SSF52833">
    <property type="entry name" value="Thioredoxin-like"/>
    <property type="match status" value="1"/>
</dbReference>
<dbReference type="Proteomes" id="UP000007799">
    <property type="component" value="Unassembled WGS sequence"/>
</dbReference>
<dbReference type="PANTHER" id="PTHR15337">
    <property type="entry name" value="ANTERIOR GRADIENT PROTEIN-RELATED"/>
    <property type="match status" value="1"/>
</dbReference>
<dbReference type="eggNOG" id="ENOG502RXP1">
    <property type="taxonomic scope" value="Eukaryota"/>
</dbReference>
<evidence type="ECO:0000256" key="1">
    <source>
        <dbReference type="ARBA" id="ARBA00022729"/>
    </source>
</evidence>
<dbReference type="AlphaFoldDB" id="F2UGM1"/>
<dbReference type="GeneID" id="16072253"/>
<sequence length="156" mass="17017">MSNCAAVVVVALLALASVSVQANDLAKGWGDSIAWRTLDAGTVEAAETGKPMMIIIHKSWCGACKALKPKLASYDEYLQLSKHFVMINLGDDEEPADPMYAPDGSYIPRILFADSTGAVVDDLYNKFGSSKYKYYYSDAPYVVTSMRAAMKHFGIE</sequence>
<gene>
    <name evidence="3" type="ORF">PTSG_07890</name>
</gene>
<dbReference type="PANTHER" id="PTHR15337:SF11">
    <property type="entry name" value="THIOREDOXIN DOMAIN-CONTAINING PROTEIN"/>
    <property type="match status" value="1"/>
</dbReference>
<protein>
    <submittedName>
        <fullName evidence="3">Thioredoxin domain-containing protein 12</fullName>
    </submittedName>
</protein>
<organism evidence="4">
    <name type="scientific">Salpingoeca rosetta (strain ATCC 50818 / BSB-021)</name>
    <dbReference type="NCBI Taxonomy" id="946362"/>
    <lineage>
        <taxon>Eukaryota</taxon>
        <taxon>Choanoflagellata</taxon>
        <taxon>Craspedida</taxon>
        <taxon>Salpingoecidae</taxon>
        <taxon>Salpingoeca</taxon>
    </lineage>
</organism>
<keyword evidence="4" id="KW-1185">Reference proteome</keyword>
<dbReference type="InterPro" id="IPR017937">
    <property type="entry name" value="Thioredoxin_CS"/>
</dbReference>
<dbReference type="EMBL" id="GL832973">
    <property type="protein sequence ID" value="EGD75771.1"/>
    <property type="molecule type" value="Genomic_DNA"/>
</dbReference>
<proteinExistence type="predicted"/>
<dbReference type="Gene3D" id="3.40.30.10">
    <property type="entry name" value="Glutaredoxin"/>
    <property type="match status" value="1"/>
</dbReference>
<dbReference type="RefSeq" id="XP_004991692.1">
    <property type="nucleotide sequence ID" value="XM_004991635.1"/>
</dbReference>
<evidence type="ECO:0000256" key="2">
    <source>
        <dbReference type="SAM" id="SignalP"/>
    </source>
</evidence>
<accession>F2UGM1</accession>
<dbReference type="InterPro" id="IPR036249">
    <property type="entry name" value="Thioredoxin-like_sf"/>
</dbReference>
<evidence type="ECO:0000313" key="4">
    <source>
        <dbReference type="Proteomes" id="UP000007799"/>
    </source>
</evidence>
<dbReference type="FunCoup" id="F2UGM1">
    <property type="interactions" value="638"/>
</dbReference>